<evidence type="ECO:0000256" key="8">
    <source>
        <dbReference type="SAM" id="Phobius"/>
    </source>
</evidence>
<evidence type="ECO:0000256" key="4">
    <source>
        <dbReference type="ARBA" id="ARBA00022746"/>
    </source>
</evidence>
<evidence type="ECO:0000259" key="9">
    <source>
        <dbReference type="Pfam" id="PF18916"/>
    </source>
</evidence>
<evidence type="ECO:0000256" key="3">
    <source>
        <dbReference type="ARBA" id="ARBA00022692"/>
    </source>
</evidence>
<reference evidence="10 11" key="1">
    <citation type="submission" date="2015-10" db="EMBL/GenBank/DDBJ databases">
        <title>Metagenome-Assembled Genomes uncover a global brackish microbiome.</title>
        <authorList>
            <person name="Hugerth L.W."/>
            <person name="Larsson J."/>
            <person name="Alneberg J."/>
            <person name="Lindh M.V."/>
            <person name="Legrand C."/>
            <person name="Pinhassi J."/>
            <person name="Andersson A.F."/>
        </authorList>
    </citation>
    <scope>NUCLEOTIDE SEQUENCE [LARGE SCALE GENOMIC DNA]</scope>
    <source>
        <strain evidence="10">BACL15 MAG-120619-bin91</strain>
    </source>
</reference>
<evidence type="ECO:0000256" key="5">
    <source>
        <dbReference type="ARBA" id="ARBA00022989"/>
    </source>
</evidence>
<gene>
    <name evidence="10" type="ORF">ABR54_03685</name>
</gene>
<evidence type="ECO:0000256" key="7">
    <source>
        <dbReference type="ARBA" id="ARBA00023235"/>
    </source>
</evidence>
<feature type="domain" description="Lycopene cyclase" evidence="9">
    <location>
        <begin position="6"/>
        <end position="98"/>
    </location>
</feature>
<organism evidence="10 11">
    <name type="scientific">Actinobacteria bacterium BACL15 MAG-120619-bin91</name>
    <dbReference type="NCBI Taxonomy" id="1655562"/>
    <lineage>
        <taxon>Bacteria</taxon>
        <taxon>Bacillati</taxon>
        <taxon>Actinomycetota</taxon>
        <taxon>Actinomycetes</taxon>
        <taxon>Actinomycetes incertae sedis</taxon>
        <taxon>ac1 cluster</taxon>
    </lineage>
</organism>
<dbReference type="GO" id="GO:0016872">
    <property type="term" value="F:intramolecular lyase activity"/>
    <property type="evidence" value="ECO:0007669"/>
    <property type="project" value="InterPro"/>
</dbReference>
<dbReference type="EMBL" id="LIAM01000070">
    <property type="protein sequence ID" value="KRO35659.1"/>
    <property type="molecule type" value="Genomic_DNA"/>
</dbReference>
<dbReference type="GO" id="GO:0016117">
    <property type="term" value="P:carotenoid biosynthetic process"/>
    <property type="evidence" value="ECO:0007669"/>
    <property type="project" value="UniProtKB-KW"/>
</dbReference>
<dbReference type="NCBIfam" id="TIGR03462">
    <property type="entry name" value="CarR_dom_SF"/>
    <property type="match status" value="1"/>
</dbReference>
<keyword evidence="7" id="KW-0413">Isomerase</keyword>
<keyword evidence="5 8" id="KW-1133">Transmembrane helix</keyword>
<comment type="pathway">
    <text evidence="2">Carotenoid biosynthesis.</text>
</comment>
<protein>
    <submittedName>
        <fullName evidence="10">Lycopene cyclase</fullName>
    </submittedName>
</protein>
<feature type="transmembrane region" description="Helical" evidence="8">
    <location>
        <begin position="6"/>
        <end position="23"/>
    </location>
</feature>
<keyword evidence="4" id="KW-0125">Carotenoid biosynthesis</keyword>
<keyword evidence="3 8" id="KW-0812">Transmembrane</keyword>
<dbReference type="GO" id="GO:0016020">
    <property type="term" value="C:membrane"/>
    <property type="evidence" value="ECO:0007669"/>
    <property type="project" value="UniProtKB-SubCell"/>
</dbReference>
<dbReference type="Pfam" id="PF18916">
    <property type="entry name" value="Lycopene_cyc"/>
    <property type="match status" value="1"/>
</dbReference>
<evidence type="ECO:0000256" key="2">
    <source>
        <dbReference type="ARBA" id="ARBA00004829"/>
    </source>
</evidence>
<dbReference type="GO" id="GO:0045436">
    <property type="term" value="F:lycopene beta cyclase activity"/>
    <property type="evidence" value="ECO:0007669"/>
    <property type="project" value="UniProtKB-ARBA"/>
</dbReference>
<evidence type="ECO:0000256" key="6">
    <source>
        <dbReference type="ARBA" id="ARBA00023136"/>
    </source>
</evidence>
<evidence type="ECO:0000256" key="1">
    <source>
        <dbReference type="ARBA" id="ARBA00004141"/>
    </source>
</evidence>
<evidence type="ECO:0000313" key="11">
    <source>
        <dbReference type="Proteomes" id="UP000053274"/>
    </source>
</evidence>
<feature type="transmembrane region" description="Helical" evidence="8">
    <location>
        <begin position="30"/>
        <end position="50"/>
    </location>
</feature>
<dbReference type="AlphaFoldDB" id="A0A0R2PFG5"/>
<comment type="subcellular location">
    <subcellularLocation>
        <location evidence="1">Membrane</location>
        <topology evidence="1">Multi-pass membrane protein</topology>
    </subcellularLocation>
</comment>
<proteinExistence type="predicted"/>
<comment type="caution">
    <text evidence="10">The sequence shown here is derived from an EMBL/GenBank/DDBJ whole genome shotgun (WGS) entry which is preliminary data.</text>
</comment>
<dbReference type="InterPro" id="IPR017825">
    <property type="entry name" value="Lycopene_cyclase_dom"/>
</dbReference>
<dbReference type="Proteomes" id="UP000053274">
    <property type="component" value="Unassembled WGS sequence"/>
</dbReference>
<feature type="transmembrane region" description="Helical" evidence="8">
    <location>
        <begin position="81"/>
        <end position="98"/>
    </location>
</feature>
<accession>A0A0R2PFG5</accession>
<keyword evidence="6 8" id="KW-0472">Membrane</keyword>
<evidence type="ECO:0000313" key="10">
    <source>
        <dbReference type="EMBL" id="KRO35659.1"/>
    </source>
</evidence>
<name>A0A0R2PFG5_9ACTN</name>
<sequence length="110" mass="12715">MIYSDIAVAAVFIAVCVDLFVFKNSLLTRLAFWLSYMIILPFQLMTNWWLTHLRGDGKAIVMYDPDSITGYRIAAAPIEDLLFGFALILSVMGLWEFWGRRGFQREKNSR</sequence>